<sequence>MKYVSLIRIPSLIGMRKRCNFVLMYVDESLELIHWEGVATIDFGWALPYAPHKFFRPCHKALDGTVRHHHHIHMTSNVVGHIDPITYGIVVRLKQLVLWNARPRHP</sequence>
<reference evidence="2" key="1">
    <citation type="submission" date="2016-06" db="EMBL/GenBank/DDBJ databases">
        <title>Parallel loss of symbiosis genes in relatives of nitrogen-fixing non-legume Parasponia.</title>
        <authorList>
            <person name="Van Velzen R."/>
            <person name="Holmer R."/>
            <person name="Bu F."/>
            <person name="Rutten L."/>
            <person name="Van Zeijl A."/>
            <person name="Liu W."/>
            <person name="Santuari L."/>
            <person name="Cao Q."/>
            <person name="Sharma T."/>
            <person name="Shen D."/>
            <person name="Roswanjaya Y."/>
            <person name="Wardhani T."/>
            <person name="Kalhor M.S."/>
            <person name="Jansen J."/>
            <person name="Van den Hoogen J."/>
            <person name="Gungor B."/>
            <person name="Hartog M."/>
            <person name="Hontelez J."/>
            <person name="Verver J."/>
            <person name="Yang W.-C."/>
            <person name="Schijlen E."/>
            <person name="Repin R."/>
            <person name="Schilthuizen M."/>
            <person name="Schranz E."/>
            <person name="Heidstra R."/>
            <person name="Miyata K."/>
            <person name="Fedorova E."/>
            <person name="Kohlen W."/>
            <person name="Bisseling T."/>
            <person name="Smit S."/>
            <person name="Geurts R."/>
        </authorList>
    </citation>
    <scope>NUCLEOTIDE SEQUENCE [LARGE SCALE GENOMIC DNA]</scope>
    <source>
        <strain evidence="2">cv. WU1-14</strain>
    </source>
</reference>
<name>A0A2P5A870_PARAD</name>
<evidence type="ECO:0000313" key="2">
    <source>
        <dbReference type="Proteomes" id="UP000237105"/>
    </source>
</evidence>
<accession>A0A2P5A870</accession>
<protein>
    <submittedName>
        <fullName evidence="1">Uncharacterized protein</fullName>
    </submittedName>
</protein>
<dbReference type="EMBL" id="JXTB01000786">
    <property type="protein sequence ID" value="PON32741.1"/>
    <property type="molecule type" value="Genomic_DNA"/>
</dbReference>
<keyword evidence="2" id="KW-1185">Reference proteome</keyword>
<evidence type="ECO:0000313" key="1">
    <source>
        <dbReference type="EMBL" id="PON32741.1"/>
    </source>
</evidence>
<organism evidence="1 2">
    <name type="scientific">Parasponia andersonii</name>
    <name type="common">Sponia andersonii</name>
    <dbReference type="NCBI Taxonomy" id="3476"/>
    <lineage>
        <taxon>Eukaryota</taxon>
        <taxon>Viridiplantae</taxon>
        <taxon>Streptophyta</taxon>
        <taxon>Embryophyta</taxon>
        <taxon>Tracheophyta</taxon>
        <taxon>Spermatophyta</taxon>
        <taxon>Magnoliopsida</taxon>
        <taxon>eudicotyledons</taxon>
        <taxon>Gunneridae</taxon>
        <taxon>Pentapetalae</taxon>
        <taxon>rosids</taxon>
        <taxon>fabids</taxon>
        <taxon>Rosales</taxon>
        <taxon>Cannabaceae</taxon>
        <taxon>Parasponia</taxon>
    </lineage>
</organism>
<comment type="caution">
    <text evidence="1">The sequence shown here is derived from an EMBL/GenBank/DDBJ whole genome shotgun (WGS) entry which is preliminary data.</text>
</comment>
<gene>
    <name evidence="1" type="ORF">PanWU01x14_358730</name>
</gene>
<proteinExistence type="predicted"/>
<dbReference type="AlphaFoldDB" id="A0A2P5A870"/>
<dbReference type="Proteomes" id="UP000237105">
    <property type="component" value="Unassembled WGS sequence"/>
</dbReference>